<dbReference type="Gene3D" id="3.40.1440.10">
    <property type="entry name" value="GIY-YIG endonuclease"/>
    <property type="match status" value="1"/>
</dbReference>
<dbReference type="PROSITE" id="PS50164">
    <property type="entry name" value="GIY_YIG"/>
    <property type="match status" value="1"/>
</dbReference>
<feature type="domain" description="GIY-YIG" evidence="2">
    <location>
        <begin position="75"/>
        <end position="160"/>
    </location>
</feature>
<feature type="region of interest" description="Disordered" evidence="1">
    <location>
        <begin position="21"/>
        <end position="41"/>
    </location>
</feature>
<dbReference type="InterPro" id="IPR000305">
    <property type="entry name" value="GIY-YIG_endonuc"/>
</dbReference>
<dbReference type="InterPro" id="IPR035901">
    <property type="entry name" value="GIY-YIG_endonuc_sf"/>
</dbReference>
<feature type="compositionally biased region" description="Polar residues" evidence="1">
    <location>
        <begin position="21"/>
        <end position="34"/>
    </location>
</feature>
<dbReference type="EMBL" id="MK072536">
    <property type="protein sequence ID" value="AYV87159.1"/>
    <property type="molecule type" value="Genomic_DNA"/>
</dbReference>
<evidence type="ECO:0000259" key="2">
    <source>
        <dbReference type="PROSITE" id="PS50164"/>
    </source>
</evidence>
<dbReference type="Pfam" id="PF01541">
    <property type="entry name" value="GIY-YIG"/>
    <property type="match status" value="1"/>
</dbReference>
<reference evidence="3" key="1">
    <citation type="submission" date="2018-10" db="EMBL/GenBank/DDBJ databases">
        <title>Hidden diversity of soil giant viruses.</title>
        <authorList>
            <person name="Schulz F."/>
            <person name="Alteio L."/>
            <person name="Goudeau D."/>
            <person name="Ryan E.M."/>
            <person name="Malmstrom R.R."/>
            <person name="Blanchard J."/>
            <person name="Woyke T."/>
        </authorList>
    </citation>
    <scope>NUCLEOTIDE SEQUENCE</scope>
    <source>
        <strain evidence="3">SYV1</strain>
    </source>
</reference>
<gene>
    <name evidence="3" type="ORF">Sylvanvirus30_1</name>
</gene>
<name>A0A3G5AMA4_9VIRU</name>
<proteinExistence type="predicted"/>
<dbReference type="InterPro" id="IPR050381">
    <property type="entry name" value="SLX1_endonuclease"/>
</dbReference>
<dbReference type="PANTHER" id="PTHR20208">
    <property type="entry name" value="STRUCTURE-SPECIFIC ENDONUCLEASE SUBUNIT SLX1"/>
    <property type="match status" value="1"/>
</dbReference>
<protein>
    <recommendedName>
        <fullName evidence="2">GIY-YIG domain-containing protein</fullName>
    </recommendedName>
</protein>
<feature type="non-terminal residue" evidence="3">
    <location>
        <position position="207"/>
    </location>
</feature>
<dbReference type="PANTHER" id="PTHR20208:SF13">
    <property type="entry name" value="STRUCTURE-SPECIFIC ENDONUCLEASE SUBUNIT SLX1"/>
    <property type="match status" value="1"/>
</dbReference>
<evidence type="ECO:0000313" key="3">
    <source>
        <dbReference type="EMBL" id="AYV87159.1"/>
    </source>
</evidence>
<accession>A0A3G5AMA4</accession>
<evidence type="ECO:0000256" key="1">
    <source>
        <dbReference type="SAM" id="MobiDB-lite"/>
    </source>
</evidence>
<sequence>MVAREKSSVSRSRSCFNLNSMSKCKSKSTPTPTSIRKKTRKKAPFTPYFNTHRYLYPGSWLERLRHPVPLHSRDCGDVVYLLTASDRQGKLYVGFTPDIGHRWRAHNGILSGGGHAARKWTFRGCQALPVAMIQGFTSRHDALCFEKLVQKLKFKQFKQQVPYQWERQKDGTGKPLKTETRKMLVALRTKRWVTKPLKVSWFDSSFK</sequence>
<organism evidence="3">
    <name type="scientific">Sylvanvirus sp</name>
    <dbReference type="NCBI Taxonomy" id="2487774"/>
    <lineage>
        <taxon>Viruses</taxon>
    </lineage>
</organism>